<dbReference type="PANTHER" id="PTHR11537">
    <property type="entry name" value="VOLTAGE-GATED POTASSIUM CHANNEL"/>
    <property type="match status" value="1"/>
</dbReference>
<feature type="transmembrane region" description="Helical" evidence="8">
    <location>
        <begin position="143"/>
        <end position="161"/>
    </location>
</feature>
<evidence type="ECO:0000313" key="10">
    <source>
        <dbReference type="EMBL" id="GEO97362.1"/>
    </source>
</evidence>
<feature type="transmembrane region" description="Helical" evidence="8">
    <location>
        <begin position="12"/>
        <end position="30"/>
    </location>
</feature>
<dbReference type="Gene3D" id="1.10.287.70">
    <property type="match status" value="1"/>
</dbReference>
<dbReference type="EMBL" id="BJZS01000121">
    <property type="protein sequence ID" value="GEO97362.1"/>
    <property type="molecule type" value="Genomic_DNA"/>
</dbReference>
<dbReference type="Proteomes" id="UP000321103">
    <property type="component" value="Unassembled WGS sequence"/>
</dbReference>
<evidence type="ECO:0000256" key="5">
    <source>
        <dbReference type="ARBA" id="ARBA00023065"/>
    </source>
</evidence>
<dbReference type="InterPro" id="IPR013099">
    <property type="entry name" value="K_chnl_dom"/>
</dbReference>
<evidence type="ECO:0000259" key="9">
    <source>
        <dbReference type="Pfam" id="PF07885"/>
    </source>
</evidence>
<keyword evidence="5" id="KW-0406">Ion transport</keyword>
<evidence type="ECO:0000256" key="3">
    <source>
        <dbReference type="ARBA" id="ARBA00022692"/>
    </source>
</evidence>
<evidence type="ECO:0000256" key="7">
    <source>
        <dbReference type="ARBA" id="ARBA00023303"/>
    </source>
</evidence>
<dbReference type="AlphaFoldDB" id="A0A512II31"/>
<evidence type="ECO:0000256" key="4">
    <source>
        <dbReference type="ARBA" id="ARBA00022989"/>
    </source>
</evidence>
<dbReference type="Pfam" id="PF07885">
    <property type="entry name" value="Ion_trans_2"/>
    <property type="match status" value="1"/>
</dbReference>
<name>A0A512II31_9MICC</name>
<feature type="transmembrane region" description="Helical" evidence="8">
    <location>
        <begin position="173"/>
        <end position="198"/>
    </location>
</feature>
<dbReference type="PANTHER" id="PTHR11537:SF254">
    <property type="entry name" value="POTASSIUM VOLTAGE-GATED CHANNEL PROTEIN SHAB"/>
    <property type="match status" value="1"/>
</dbReference>
<organism evidence="10 11">
    <name type="scientific">Kocuria turfanensis</name>
    <dbReference type="NCBI Taxonomy" id="388357"/>
    <lineage>
        <taxon>Bacteria</taxon>
        <taxon>Bacillati</taxon>
        <taxon>Actinomycetota</taxon>
        <taxon>Actinomycetes</taxon>
        <taxon>Micrococcales</taxon>
        <taxon>Micrococcaceae</taxon>
        <taxon>Kocuria</taxon>
    </lineage>
</organism>
<dbReference type="InterPro" id="IPR028325">
    <property type="entry name" value="VG_K_chnl"/>
</dbReference>
<dbReference type="GO" id="GO:0001508">
    <property type="term" value="P:action potential"/>
    <property type="evidence" value="ECO:0007669"/>
    <property type="project" value="TreeGrafter"/>
</dbReference>
<keyword evidence="11" id="KW-1185">Reference proteome</keyword>
<evidence type="ECO:0000256" key="6">
    <source>
        <dbReference type="ARBA" id="ARBA00023136"/>
    </source>
</evidence>
<dbReference type="SUPFAM" id="SSF81324">
    <property type="entry name" value="Voltage-gated potassium channels"/>
    <property type="match status" value="1"/>
</dbReference>
<keyword evidence="4 8" id="KW-1133">Transmembrane helix</keyword>
<gene>
    <name evidence="10" type="ORF">KTU01_34850</name>
</gene>
<keyword evidence="6 8" id="KW-0472">Membrane</keyword>
<dbReference type="RefSeq" id="WP_062737157.1">
    <property type="nucleotide sequence ID" value="NZ_BJZS01000121.1"/>
</dbReference>
<protein>
    <submittedName>
        <fullName evidence="10">Voltage-gated potassium channel</fullName>
    </submittedName>
</protein>
<feature type="transmembrane region" description="Helical" evidence="8">
    <location>
        <begin position="111"/>
        <end position="131"/>
    </location>
</feature>
<comment type="caution">
    <text evidence="10">The sequence shown here is derived from an EMBL/GenBank/DDBJ whole genome shotgun (WGS) entry which is preliminary data.</text>
</comment>
<dbReference type="PRINTS" id="PR00169">
    <property type="entry name" value="KCHANNEL"/>
</dbReference>
<comment type="subcellular location">
    <subcellularLocation>
        <location evidence="1">Membrane</location>
        <topology evidence="1">Multi-pass membrane protein</topology>
    </subcellularLocation>
</comment>
<keyword evidence="3 8" id="KW-0812">Transmembrane</keyword>
<proteinExistence type="predicted"/>
<sequence length="238" mass="26408">MTLERWRKITEWPVMLAALVYLAVYSWQVLDPGTIPPGAASVVLQGIWLLFAAHYAVSLALAPAKGSWFLRHLHELIIVALPMLRPLRLLRLLTALNILHRVAGTALRGRVIVYVTGGSFLLIYVAALAMFDAERNHPESLITNFWDALWWSVVSVTTVGYGDLYPVTLTGRLIAIALMIYGIALLGVVTATLASWLIQQVAEVEEKSTAATVAHVDQLREELAEFCALMLEQTARHR</sequence>
<evidence type="ECO:0000313" key="11">
    <source>
        <dbReference type="Proteomes" id="UP000321103"/>
    </source>
</evidence>
<dbReference type="STRING" id="388357.GCA_001580365_03461"/>
<dbReference type="Gene3D" id="1.20.5.110">
    <property type="match status" value="1"/>
</dbReference>
<keyword evidence="2" id="KW-0813">Transport</keyword>
<feature type="transmembrane region" description="Helical" evidence="8">
    <location>
        <begin position="42"/>
        <end position="64"/>
    </location>
</feature>
<evidence type="ECO:0000256" key="8">
    <source>
        <dbReference type="SAM" id="Phobius"/>
    </source>
</evidence>
<evidence type="ECO:0000256" key="2">
    <source>
        <dbReference type="ARBA" id="ARBA00022448"/>
    </source>
</evidence>
<feature type="domain" description="Potassium channel" evidence="9">
    <location>
        <begin position="122"/>
        <end position="198"/>
    </location>
</feature>
<dbReference type="GO" id="GO:0008076">
    <property type="term" value="C:voltage-gated potassium channel complex"/>
    <property type="evidence" value="ECO:0007669"/>
    <property type="project" value="InterPro"/>
</dbReference>
<evidence type="ECO:0000256" key="1">
    <source>
        <dbReference type="ARBA" id="ARBA00004141"/>
    </source>
</evidence>
<accession>A0A512II31</accession>
<reference evidence="10 11" key="1">
    <citation type="submission" date="2019-07" db="EMBL/GenBank/DDBJ databases">
        <title>Whole genome shotgun sequence of Kocuria turfanensis NBRC 107627.</title>
        <authorList>
            <person name="Hosoyama A."/>
            <person name="Uohara A."/>
            <person name="Ohji S."/>
            <person name="Ichikawa N."/>
        </authorList>
    </citation>
    <scope>NUCLEOTIDE SEQUENCE [LARGE SCALE GENOMIC DNA]</scope>
    <source>
        <strain evidence="10 11">NBRC 107627</strain>
    </source>
</reference>
<keyword evidence="7 10" id="KW-0407">Ion channel</keyword>
<dbReference type="GO" id="GO:0005249">
    <property type="term" value="F:voltage-gated potassium channel activity"/>
    <property type="evidence" value="ECO:0007669"/>
    <property type="project" value="InterPro"/>
</dbReference>